<keyword evidence="6 10" id="KW-0418">Kinase</keyword>
<dbReference type="PANTHER" id="PTHR43442:SF3">
    <property type="entry name" value="GLUCONOKINASE-RELATED"/>
    <property type="match status" value="1"/>
</dbReference>
<evidence type="ECO:0000256" key="5">
    <source>
        <dbReference type="ARBA" id="ARBA00022741"/>
    </source>
</evidence>
<dbReference type="GO" id="GO:0005737">
    <property type="term" value="C:cytoplasm"/>
    <property type="evidence" value="ECO:0007669"/>
    <property type="project" value="TreeGrafter"/>
</dbReference>
<evidence type="ECO:0000256" key="7">
    <source>
        <dbReference type="ARBA" id="ARBA00022840"/>
    </source>
</evidence>
<dbReference type="GO" id="GO:0005524">
    <property type="term" value="F:ATP binding"/>
    <property type="evidence" value="ECO:0007669"/>
    <property type="project" value="UniProtKB-KW"/>
</dbReference>
<dbReference type="NCBIfam" id="TIGR01313">
    <property type="entry name" value="therm_gnt_kin"/>
    <property type="match status" value="1"/>
</dbReference>
<evidence type="ECO:0000256" key="4">
    <source>
        <dbReference type="ARBA" id="ARBA00022679"/>
    </source>
</evidence>
<dbReference type="CDD" id="cd02021">
    <property type="entry name" value="GntK"/>
    <property type="match status" value="1"/>
</dbReference>
<evidence type="ECO:0000256" key="8">
    <source>
        <dbReference type="ARBA" id="ARBA00023064"/>
    </source>
</evidence>
<reference evidence="12" key="1">
    <citation type="submission" date="2016-11" db="EMBL/GenBank/DDBJ databases">
        <authorList>
            <person name="Varghese N."/>
            <person name="Submissions S."/>
        </authorList>
    </citation>
    <scope>NUCLEOTIDE SEQUENCE [LARGE SCALE GENOMIC DNA]</scope>
    <source>
        <strain evidence="12">CGMCC 1.8995</strain>
    </source>
</reference>
<dbReference type="RefSeq" id="WP_073324713.1">
    <property type="nucleotide sequence ID" value="NZ_FQWD01000006.1"/>
</dbReference>
<evidence type="ECO:0000256" key="9">
    <source>
        <dbReference type="ARBA" id="ARBA00048090"/>
    </source>
</evidence>
<dbReference type="InterPro" id="IPR027417">
    <property type="entry name" value="P-loop_NTPase"/>
</dbReference>
<dbReference type="STRING" id="634436.SAMN05216361_3772"/>
<sequence length="178" mass="19807">MTLSNQSGLNRCIVVMGVSGSGKSSVAEQLAERCNAVFIDGDDLHPAHNIEKMAKGEPLTDEDRAPWLHEICAQSNKYLASGENVVVVCSALKYSYRHVFRQHIANLTFVFLQGDYTLIEKRMTARQGHFMKAGMLKSQFETLEPPGEMENDVISIDISAPLHEVVQQAYQLLPLISE</sequence>
<dbReference type="Proteomes" id="UP000184520">
    <property type="component" value="Unassembled WGS sequence"/>
</dbReference>
<dbReference type="OrthoDB" id="9795716at2"/>
<comment type="catalytic activity">
    <reaction evidence="9 10">
        <text>D-gluconate + ATP = 6-phospho-D-gluconate + ADP + H(+)</text>
        <dbReference type="Rhea" id="RHEA:19433"/>
        <dbReference type="ChEBI" id="CHEBI:15378"/>
        <dbReference type="ChEBI" id="CHEBI:18391"/>
        <dbReference type="ChEBI" id="CHEBI:30616"/>
        <dbReference type="ChEBI" id="CHEBI:58759"/>
        <dbReference type="ChEBI" id="CHEBI:456216"/>
        <dbReference type="EC" id="2.7.1.12"/>
    </reaction>
</comment>
<comment type="similarity">
    <text evidence="2 10">Belongs to the gluconokinase GntK/GntV family.</text>
</comment>
<evidence type="ECO:0000256" key="1">
    <source>
        <dbReference type="ARBA" id="ARBA00004761"/>
    </source>
</evidence>
<evidence type="ECO:0000256" key="2">
    <source>
        <dbReference type="ARBA" id="ARBA00008420"/>
    </source>
</evidence>
<proteinExistence type="inferred from homology"/>
<comment type="pathway">
    <text evidence="1">Carbohydrate acid metabolism.</text>
</comment>
<keyword evidence="8" id="KW-0311">Gluconate utilization</keyword>
<evidence type="ECO:0000256" key="10">
    <source>
        <dbReference type="RuleBase" id="RU363066"/>
    </source>
</evidence>
<dbReference type="GO" id="GO:0046316">
    <property type="term" value="F:gluconokinase activity"/>
    <property type="evidence" value="ECO:0007669"/>
    <property type="project" value="UniProtKB-EC"/>
</dbReference>
<dbReference type="SUPFAM" id="SSF52540">
    <property type="entry name" value="P-loop containing nucleoside triphosphate hydrolases"/>
    <property type="match status" value="1"/>
</dbReference>
<dbReference type="Pfam" id="PF13671">
    <property type="entry name" value="AAA_33"/>
    <property type="match status" value="1"/>
</dbReference>
<dbReference type="Gene3D" id="3.40.50.300">
    <property type="entry name" value="P-loop containing nucleotide triphosphate hydrolases"/>
    <property type="match status" value="1"/>
</dbReference>
<evidence type="ECO:0000313" key="12">
    <source>
        <dbReference type="Proteomes" id="UP000184520"/>
    </source>
</evidence>
<dbReference type="GO" id="GO:0019521">
    <property type="term" value="P:D-gluconate metabolic process"/>
    <property type="evidence" value="ECO:0007669"/>
    <property type="project" value="UniProtKB-KW"/>
</dbReference>
<dbReference type="AlphaFoldDB" id="A0A1M5Q931"/>
<organism evidence="11 12">
    <name type="scientific">Marisediminitalea aggregata</name>
    <dbReference type="NCBI Taxonomy" id="634436"/>
    <lineage>
        <taxon>Bacteria</taxon>
        <taxon>Pseudomonadati</taxon>
        <taxon>Pseudomonadota</taxon>
        <taxon>Gammaproteobacteria</taxon>
        <taxon>Alteromonadales</taxon>
        <taxon>Alteromonadaceae</taxon>
        <taxon>Marisediminitalea</taxon>
    </lineage>
</organism>
<dbReference type="PANTHER" id="PTHR43442">
    <property type="entry name" value="GLUCONOKINASE-RELATED"/>
    <property type="match status" value="1"/>
</dbReference>
<dbReference type="FunFam" id="3.40.50.300:FF:000522">
    <property type="entry name" value="Gluconokinase"/>
    <property type="match status" value="1"/>
</dbReference>
<dbReference type="EMBL" id="FQWD01000006">
    <property type="protein sequence ID" value="SHH10003.1"/>
    <property type="molecule type" value="Genomic_DNA"/>
</dbReference>
<protein>
    <recommendedName>
        <fullName evidence="3 10">Gluconokinase</fullName>
        <ecNumber evidence="3 10">2.7.1.12</ecNumber>
    </recommendedName>
</protein>
<evidence type="ECO:0000313" key="11">
    <source>
        <dbReference type="EMBL" id="SHH10003.1"/>
    </source>
</evidence>
<name>A0A1M5Q931_9ALTE</name>
<gene>
    <name evidence="11" type="ORF">SAMN05216361_3772</name>
</gene>
<accession>A0A1M5Q931</accession>
<dbReference type="InterPro" id="IPR006001">
    <property type="entry name" value="Therm_gnt_kin"/>
</dbReference>
<keyword evidence="4 10" id="KW-0808">Transferase</keyword>
<keyword evidence="12" id="KW-1185">Reference proteome</keyword>
<evidence type="ECO:0000256" key="6">
    <source>
        <dbReference type="ARBA" id="ARBA00022777"/>
    </source>
</evidence>
<keyword evidence="5 10" id="KW-0547">Nucleotide-binding</keyword>
<keyword evidence="7 10" id="KW-0067">ATP-binding</keyword>
<dbReference type="EC" id="2.7.1.12" evidence="3 10"/>
<evidence type="ECO:0000256" key="3">
    <source>
        <dbReference type="ARBA" id="ARBA00012054"/>
    </source>
</evidence>